<comment type="caution">
    <text evidence="1">The sequence shown here is derived from an EMBL/GenBank/DDBJ whole genome shotgun (WGS) entry which is preliminary data.</text>
</comment>
<accession>A0A5C6F6P5</accession>
<name>A0A5C6F6P5_9BACT</name>
<dbReference type="AlphaFoldDB" id="A0A5C6F6P5"/>
<gene>
    <name evidence="1" type="ORF">Poly51_28430</name>
</gene>
<keyword evidence="2" id="KW-1185">Reference proteome</keyword>
<reference evidence="1 2" key="1">
    <citation type="submission" date="2019-02" db="EMBL/GenBank/DDBJ databases">
        <title>Deep-cultivation of Planctomycetes and their phenomic and genomic characterization uncovers novel biology.</title>
        <authorList>
            <person name="Wiegand S."/>
            <person name="Jogler M."/>
            <person name="Boedeker C."/>
            <person name="Pinto D."/>
            <person name="Vollmers J."/>
            <person name="Rivas-Marin E."/>
            <person name="Kohn T."/>
            <person name="Peeters S.H."/>
            <person name="Heuer A."/>
            <person name="Rast P."/>
            <person name="Oberbeckmann S."/>
            <person name="Bunk B."/>
            <person name="Jeske O."/>
            <person name="Meyerdierks A."/>
            <person name="Storesund J.E."/>
            <person name="Kallscheuer N."/>
            <person name="Luecker S."/>
            <person name="Lage O.M."/>
            <person name="Pohl T."/>
            <person name="Merkel B.J."/>
            <person name="Hornburger P."/>
            <person name="Mueller R.-W."/>
            <person name="Bruemmer F."/>
            <person name="Labrenz M."/>
            <person name="Spormann A.M."/>
            <person name="Op Den Camp H."/>
            <person name="Overmann J."/>
            <person name="Amann R."/>
            <person name="Jetten M.S.M."/>
            <person name="Mascher T."/>
            <person name="Medema M.H."/>
            <person name="Devos D.P."/>
            <person name="Kaster A.-K."/>
            <person name="Ovreas L."/>
            <person name="Rohde M."/>
            <person name="Galperin M.Y."/>
            <person name="Jogler C."/>
        </authorList>
    </citation>
    <scope>NUCLEOTIDE SEQUENCE [LARGE SCALE GENOMIC DNA]</scope>
    <source>
        <strain evidence="1 2">Poly51</strain>
    </source>
</reference>
<evidence type="ECO:0000313" key="1">
    <source>
        <dbReference type="EMBL" id="TWU56925.1"/>
    </source>
</evidence>
<protein>
    <submittedName>
        <fullName evidence="1">Uncharacterized protein</fullName>
    </submittedName>
</protein>
<dbReference type="Proteomes" id="UP000318288">
    <property type="component" value="Unassembled WGS sequence"/>
</dbReference>
<proteinExistence type="predicted"/>
<organism evidence="1 2">
    <name type="scientific">Rubripirellula tenax</name>
    <dbReference type="NCBI Taxonomy" id="2528015"/>
    <lineage>
        <taxon>Bacteria</taxon>
        <taxon>Pseudomonadati</taxon>
        <taxon>Planctomycetota</taxon>
        <taxon>Planctomycetia</taxon>
        <taxon>Pirellulales</taxon>
        <taxon>Pirellulaceae</taxon>
        <taxon>Rubripirellula</taxon>
    </lineage>
</organism>
<dbReference type="EMBL" id="SJPW01000003">
    <property type="protein sequence ID" value="TWU56925.1"/>
    <property type="molecule type" value="Genomic_DNA"/>
</dbReference>
<sequence length="92" mass="10003">MEFVDLGKVAEAMDIARHPFLKHPLLPRDSAAGICDRNRFAVRIPRAESRVREGGFYRVGGATSCRVAPCSSLSTKTANRVAPFASSALRLT</sequence>
<evidence type="ECO:0000313" key="2">
    <source>
        <dbReference type="Proteomes" id="UP000318288"/>
    </source>
</evidence>